<evidence type="ECO:0000313" key="3">
    <source>
        <dbReference type="Proteomes" id="UP000831775"/>
    </source>
</evidence>
<accession>A0ABY4FVD6</accession>
<sequence length="246" mass="26804">MGIVQKGVWWAADYLYAARAQLRALDPRVTPEAFRSGDRRPVLVIPGVYEPWRFMLPLIRTLHGDGHPVHVVDPLRANRRPVADGAAAVSRYLAATGLDDVVIVAHSKGGLIGKHVMALDAEGHRVRAMAAIATPFGGSALARYQFSRTLRAFSPRDATLRRLGAEREVNRRVVSIFADFDPHIPEGSELAGARNVRLATGGHFRILAHPETLRVVREVVGATADPDGFPAHDEAPPHDSGRAEHP</sequence>
<protein>
    <submittedName>
        <fullName evidence="2">Alpha/beta hydrolase</fullName>
    </submittedName>
</protein>
<keyword evidence="2" id="KW-0378">Hydrolase</keyword>
<dbReference type="GO" id="GO:0016787">
    <property type="term" value="F:hydrolase activity"/>
    <property type="evidence" value="ECO:0007669"/>
    <property type="project" value="UniProtKB-KW"/>
</dbReference>
<dbReference type="Gene3D" id="3.40.50.1820">
    <property type="entry name" value="alpha/beta hydrolase"/>
    <property type="match status" value="1"/>
</dbReference>
<keyword evidence="3" id="KW-1185">Reference proteome</keyword>
<evidence type="ECO:0000256" key="1">
    <source>
        <dbReference type="SAM" id="MobiDB-lite"/>
    </source>
</evidence>
<dbReference type="InterPro" id="IPR029058">
    <property type="entry name" value="AB_hydrolase_fold"/>
</dbReference>
<feature type="compositionally biased region" description="Basic and acidic residues" evidence="1">
    <location>
        <begin position="230"/>
        <end position="246"/>
    </location>
</feature>
<name>A0ABY4FVD6_9MICO</name>
<organism evidence="2 3">
    <name type="scientific">Leucobacter rhizosphaerae</name>
    <dbReference type="NCBI Taxonomy" id="2932245"/>
    <lineage>
        <taxon>Bacteria</taxon>
        <taxon>Bacillati</taxon>
        <taxon>Actinomycetota</taxon>
        <taxon>Actinomycetes</taxon>
        <taxon>Micrococcales</taxon>
        <taxon>Microbacteriaceae</taxon>
        <taxon>Leucobacter</taxon>
    </lineage>
</organism>
<dbReference type="EMBL" id="CP095043">
    <property type="protein sequence ID" value="UOQ60233.1"/>
    <property type="molecule type" value="Genomic_DNA"/>
</dbReference>
<reference evidence="2 3" key="1">
    <citation type="submission" date="2022-04" db="EMBL/GenBank/DDBJ databases">
        <title>Leucobacter sp. isolated from rhizosphere of onion.</title>
        <authorList>
            <person name="Won M."/>
            <person name="Lee C.-M."/>
            <person name="Woen H.-Y."/>
            <person name="Kwon S.-W."/>
        </authorList>
    </citation>
    <scope>NUCLEOTIDE SEQUENCE [LARGE SCALE GENOMIC DNA]</scope>
    <source>
        <strain evidence="2 3">H25R-14</strain>
    </source>
</reference>
<dbReference type="Proteomes" id="UP000831775">
    <property type="component" value="Chromosome"/>
</dbReference>
<proteinExistence type="predicted"/>
<dbReference type="SUPFAM" id="SSF53474">
    <property type="entry name" value="alpha/beta-Hydrolases"/>
    <property type="match status" value="1"/>
</dbReference>
<dbReference type="RefSeq" id="WP_244685693.1">
    <property type="nucleotide sequence ID" value="NZ_CP095043.1"/>
</dbReference>
<evidence type="ECO:0000313" key="2">
    <source>
        <dbReference type="EMBL" id="UOQ60233.1"/>
    </source>
</evidence>
<feature type="region of interest" description="Disordered" evidence="1">
    <location>
        <begin position="224"/>
        <end position="246"/>
    </location>
</feature>
<gene>
    <name evidence="2" type="ORF">MUN76_14515</name>
</gene>